<dbReference type="InterPro" id="IPR050090">
    <property type="entry name" value="Tyrosine_recombinase_XerCD"/>
</dbReference>
<protein>
    <submittedName>
        <fullName evidence="3">Tyrosine-type recombinase/integrase</fullName>
    </submittedName>
</protein>
<reference evidence="3 4" key="1">
    <citation type="submission" date="2023-05" db="EMBL/GenBank/DDBJ databases">
        <title>Streptantibioticus silvisoli sp. nov., acidotolerant actinomycetes 1 from pine litter.</title>
        <authorList>
            <person name="Swiecimska M."/>
            <person name="Golinska P."/>
            <person name="Sangal V."/>
            <person name="Wachnowicz B."/>
            <person name="Goodfellow M."/>
        </authorList>
    </citation>
    <scope>NUCLEOTIDE SEQUENCE [LARGE SCALE GENOMIC DNA]</scope>
    <source>
        <strain evidence="3 4">SL54</strain>
    </source>
</reference>
<keyword evidence="1" id="KW-0233">DNA recombination</keyword>
<evidence type="ECO:0000313" key="4">
    <source>
        <dbReference type="Proteomes" id="UP001156398"/>
    </source>
</evidence>
<sequence length="471" mass="52403">MLTYDVRIWSIRKRNSKSAPYQLRWLVGGVEHQEPFASQPLADGRRSQLKDAVRKGEQFDTETGLPASELREQNSPTWYEHACEYVLMKWPDVAAKHRANLAEAMCTVTTALTAQGARGRPDGAVLRLALRNWAFQAGRAEDGTTVRDADGTLIARKDTETPPADVAAALAWIARNSLRVSDLNESDAVRRALRALSLKLNGQKAAENTVRRKHTGFNNALRYAVERDRLVSNPLEKIDWSPPATDDEVDFRYVPGPEQVRALLESVREQGARGAHLYAFFACMYYAAMRPSEVAQLSRRDCKVPESGWGELVLNRSRPEVASGWTDDGKPYEIRGLKRRARKTVRPVPIPPALAAILRGHLDTYGTAPDGRLFAAARGERVRSTEYAVIWQAARTATLSEEDAATPLADVPYSLRHAGVSLWIKAGVDPMEVARRAGHSPAVLWKFYAKLLRGQQHRANELIDAALAPEE</sequence>
<feature type="domain" description="Tyr recombinase" evidence="2">
    <location>
        <begin position="250"/>
        <end position="463"/>
    </location>
</feature>
<dbReference type="RefSeq" id="WP_271324777.1">
    <property type="nucleotide sequence ID" value="NZ_JAAGKO020000075.1"/>
</dbReference>
<dbReference type="PANTHER" id="PTHR30349:SF64">
    <property type="entry name" value="PROPHAGE INTEGRASE INTD-RELATED"/>
    <property type="match status" value="1"/>
</dbReference>
<comment type="caution">
    <text evidence="3">The sequence shown here is derived from an EMBL/GenBank/DDBJ whole genome shotgun (WGS) entry which is preliminary data.</text>
</comment>
<evidence type="ECO:0000313" key="3">
    <source>
        <dbReference type="EMBL" id="MDI5967160.1"/>
    </source>
</evidence>
<dbReference type="SUPFAM" id="SSF56349">
    <property type="entry name" value="DNA breaking-rejoining enzymes"/>
    <property type="match status" value="1"/>
</dbReference>
<accession>A0ABT6W8U1</accession>
<name>A0ABT6W8U1_9ACTN</name>
<dbReference type="InterPro" id="IPR002104">
    <property type="entry name" value="Integrase_catalytic"/>
</dbReference>
<gene>
    <name evidence="3" type="ORF">POF43_031300</name>
</gene>
<dbReference type="PROSITE" id="PS51898">
    <property type="entry name" value="TYR_RECOMBINASE"/>
    <property type="match status" value="1"/>
</dbReference>
<dbReference type="PANTHER" id="PTHR30349">
    <property type="entry name" value="PHAGE INTEGRASE-RELATED"/>
    <property type="match status" value="1"/>
</dbReference>
<organism evidence="3 4">
    <name type="scientific">Streptantibioticus silvisoli</name>
    <dbReference type="NCBI Taxonomy" id="2705255"/>
    <lineage>
        <taxon>Bacteria</taxon>
        <taxon>Bacillati</taxon>
        <taxon>Actinomycetota</taxon>
        <taxon>Actinomycetes</taxon>
        <taxon>Kitasatosporales</taxon>
        <taxon>Streptomycetaceae</taxon>
        <taxon>Streptantibioticus</taxon>
    </lineage>
</organism>
<dbReference type="Gene3D" id="1.10.443.10">
    <property type="entry name" value="Intergrase catalytic core"/>
    <property type="match status" value="1"/>
</dbReference>
<dbReference type="InterPro" id="IPR011010">
    <property type="entry name" value="DNA_brk_join_enz"/>
</dbReference>
<dbReference type="InterPro" id="IPR013762">
    <property type="entry name" value="Integrase-like_cat_sf"/>
</dbReference>
<proteinExistence type="predicted"/>
<keyword evidence="4" id="KW-1185">Reference proteome</keyword>
<dbReference type="Proteomes" id="UP001156398">
    <property type="component" value="Unassembled WGS sequence"/>
</dbReference>
<dbReference type="EMBL" id="JAAGKO020000075">
    <property type="protein sequence ID" value="MDI5967160.1"/>
    <property type="molecule type" value="Genomic_DNA"/>
</dbReference>
<evidence type="ECO:0000256" key="1">
    <source>
        <dbReference type="ARBA" id="ARBA00023172"/>
    </source>
</evidence>
<evidence type="ECO:0000259" key="2">
    <source>
        <dbReference type="PROSITE" id="PS51898"/>
    </source>
</evidence>